<dbReference type="GO" id="GO:0045277">
    <property type="term" value="C:respiratory chain complex IV"/>
    <property type="evidence" value="ECO:0007669"/>
    <property type="project" value="InterPro"/>
</dbReference>
<dbReference type="EMBL" id="JAEFCI010003042">
    <property type="protein sequence ID" value="KAG5461849.1"/>
    <property type="molecule type" value="Genomic_DNA"/>
</dbReference>
<keyword evidence="6" id="KW-1185">Reference proteome</keyword>
<keyword evidence="4" id="KW-1015">Disulfide bond</keyword>
<dbReference type="Pfam" id="PF02297">
    <property type="entry name" value="COX6B"/>
    <property type="match status" value="1"/>
</dbReference>
<protein>
    <submittedName>
        <fullName evidence="5">Uncharacterized protein</fullName>
    </submittedName>
</protein>
<evidence type="ECO:0000256" key="3">
    <source>
        <dbReference type="ARBA" id="ARBA00023128"/>
    </source>
</evidence>
<reference evidence="5 6" key="1">
    <citation type="journal article" name="Sci. Rep.">
        <title>Genome-scale phylogenetic analyses confirm Olpidium as the closest living zoosporic fungus to the non-flagellated, terrestrial fungi.</title>
        <authorList>
            <person name="Chang Y."/>
            <person name="Rochon D."/>
            <person name="Sekimoto S."/>
            <person name="Wang Y."/>
            <person name="Chovatia M."/>
            <person name="Sandor L."/>
            <person name="Salamov A."/>
            <person name="Grigoriev I.V."/>
            <person name="Stajich J.E."/>
            <person name="Spatafora J.W."/>
        </authorList>
    </citation>
    <scope>NUCLEOTIDE SEQUENCE [LARGE SCALE GENOMIC DNA]</scope>
    <source>
        <strain evidence="5">S191</strain>
    </source>
</reference>
<dbReference type="AlphaFoldDB" id="A0A8H7ZYN0"/>
<dbReference type="PANTHER" id="PTHR11387">
    <property type="entry name" value="CYTOCHROME C OXIDASE SUBUNIT 6B"/>
    <property type="match status" value="1"/>
</dbReference>
<evidence type="ECO:0000313" key="5">
    <source>
        <dbReference type="EMBL" id="KAG5461849.1"/>
    </source>
</evidence>
<evidence type="ECO:0000256" key="2">
    <source>
        <dbReference type="ARBA" id="ARBA00006425"/>
    </source>
</evidence>
<proteinExistence type="inferred from homology"/>
<dbReference type="SUPFAM" id="SSF47694">
    <property type="entry name" value="Cytochrome c oxidase subunit h"/>
    <property type="match status" value="1"/>
</dbReference>
<keyword evidence="3" id="KW-0496">Mitochondrion</keyword>
<dbReference type="InterPro" id="IPR036549">
    <property type="entry name" value="CX6/COA6-like_sf"/>
</dbReference>
<comment type="similarity">
    <text evidence="2">Belongs to the cytochrome c oxidase subunit 6B family.</text>
</comment>
<dbReference type="GO" id="GO:0005739">
    <property type="term" value="C:mitochondrion"/>
    <property type="evidence" value="ECO:0007669"/>
    <property type="project" value="UniProtKB-SubCell"/>
</dbReference>
<evidence type="ECO:0000256" key="1">
    <source>
        <dbReference type="ARBA" id="ARBA00004173"/>
    </source>
</evidence>
<dbReference type="OrthoDB" id="1107506at2759"/>
<sequence>PSLPEPQPGGLPNPSKKRSYEVRQRIGASRRWTLPVTFRRPKHSPSKSKSKFCWQNFVDYHKCVKARGKDYLPCGQFRIAYYQLCPDFWICTHSKFLTALLVAIPCIISLRLQIEYLDDQMSRGTFLYDFDK</sequence>
<evidence type="ECO:0000256" key="4">
    <source>
        <dbReference type="ARBA" id="ARBA00023157"/>
    </source>
</evidence>
<accession>A0A8H7ZYN0</accession>
<gene>
    <name evidence="5" type="ORF">BJ554DRAFT_5897</name>
</gene>
<name>A0A8H7ZYN0_9FUNG</name>
<feature type="non-terminal residue" evidence="5">
    <location>
        <position position="1"/>
    </location>
</feature>
<dbReference type="InterPro" id="IPR003213">
    <property type="entry name" value="Cyt_c_oxidase_su6B"/>
</dbReference>
<comment type="caution">
    <text evidence="5">The sequence shown here is derived from an EMBL/GenBank/DDBJ whole genome shotgun (WGS) entry which is preliminary data.</text>
</comment>
<organism evidence="5 6">
    <name type="scientific">Olpidium bornovanus</name>
    <dbReference type="NCBI Taxonomy" id="278681"/>
    <lineage>
        <taxon>Eukaryota</taxon>
        <taxon>Fungi</taxon>
        <taxon>Fungi incertae sedis</taxon>
        <taxon>Olpidiomycota</taxon>
        <taxon>Olpidiomycotina</taxon>
        <taxon>Olpidiomycetes</taxon>
        <taxon>Olpidiales</taxon>
        <taxon>Olpidiaceae</taxon>
        <taxon>Olpidium</taxon>
    </lineage>
</organism>
<comment type="subcellular location">
    <subcellularLocation>
        <location evidence="1">Mitochondrion</location>
    </subcellularLocation>
</comment>
<evidence type="ECO:0000313" key="6">
    <source>
        <dbReference type="Proteomes" id="UP000673691"/>
    </source>
</evidence>
<dbReference type="InterPro" id="IPR048280">
    <property type="entry name" value="COX6B-like"/>
</dbReference>
<dbReference type="Gene3D" id="1.10.10.140">
    <property type="entry name" value="Cytochrome c oxidase, subunit VIb"/>
    <property type="match status" value="1"/>
</dbReference>
<dbReference type="Proteomes" id="UP000673691">
    <property type="component" value="Unassembled WGS sequence"/>
</dbReference>